<evidence type="ECO:0000256" key="1">
    <source>
        <dbReference type="SAM" id="MobiDB-lite"/>
    </source>
</evidence>
<feature type="region of interest" description="Disordered" evidence="1">
    <location>
        <begin position="223"/>
        <end position="242"/>
    </location>
</feature>
<keyword evidence="4" id="KW-1185">Reference proteome</keyword>
<dbReference type="RefSeq" id="WP_184426912.1">
    <property type="nucleotide sequence ID" value="NZ_AP027362.1"/>
</dbReference>
<comment type="caution">
    <text evidence="3">The sequence shown here is derived from an EMBL/GenBank/DDBJ whole genome shotgun (WGS) entry which is preliminary data.</text>
</comment>
<proteinExistence type="predicted"/>
<reference evidence="3 4" key="1">
    <citation type="submission" date="2020-08" db="EMBL/GenBank/DDBJ databases">
        <title>Genomic Encyclopedia of Type Strains, Phase IV (KMG-IV): sequencing the most valuable type-strain genomes for metagenomic binning, comparative biology and taxonomic classification.</title>
        <authorList>
            <person name="Goeker M."/>
        </authorList>
    </citation>
    <scope>NUCLEOTIDE SEQUENCE [LARGE SCALE GENOMIC DNA]</scope>
    <source>
        <strain evidence="3 4">DSM 26287</strain>
    </source>
</reference>
<dbReference type="AlphaFoldDB" id="A0A7X0TVE6"/>
<protein>
    <submittedName>
        <fullName evidence="3">Uncharacterized protein</fullName>
    </submittedName>
</protein>
<name>A0A7X0TVE6_9GAMM</name>
<evidence type="ECO:0000313" key="3">
    <source>
        <dbReference type="EMBL" id="MBB6545173.1"/>
    </source>
</evidence>
<evidence type="ECO:0000256" key="2">
    <source>
        <dbReference type="SAM" id="Phobius"/>
    </source>
</evidence>
<dbReference type="EMBL" id="JACHHU010000055">
    <property type="protein sequence ID" value="MBB6545173.1"/>
    <property type="molecule type" value="Genomic_DNA"/>
</dbReference>
<evidence type="ECO:0000313" key="4">
    <source>
        <dbReference type="Proteomes" id="UP000537141"/>
    </source>
</evidence>
<feature type="transmembrane region" description="Helical" evidence="2">
    <location>
        <begin position="9"/>
        <end position="28"/>
    </location>
</feature>
<gene>
    <name evidence="3" type="ORF">HNQ55_003716</name>
</gene>
<keyword evidence="2" id="KW-0812">Transmembrane</keyword>
<dbReference type="Proteomes" id="UP000537141">
    <property type="component" value="Unassembled WGS sequence"/>
</dbReference>
<organism evidence="3 4">
    <name type="scientific">Thalassotalea piscium</name>
    <dbReference type="NCBI Taxonomy" id="1230533"/>
    <lineage>
        <taxon>Bacteria</taxon>
        <taxon>Pseudomonadati</taxon>
        <taxon>Pseudomonadota</taxon>
        <taxon>Gammaproteobacteria</taxon>
        <taxon>Alteromonadales</taxon>
        <taxon>Colwelliaceae</taxon>
        <taxon>Thalassotalea</taxon>
    </lineage>
</organism>
<accession>A0A7X0TVE6</accession>
<keyword evidence="2" id="KW-1133">Transmembrane helix</keyword>
<sequence length="242" mass="26885">MNNKKVKTSVIVVFICFITIIFSLFYFLTSNNNSDSAKPSEVKQIAQEQNNINNVAINNTAPKAIIEPISKPVKKERATEVVASNDFTGISKLSDKAKEVLETAGVMPVDVNDEDVVFVEFDLDTLRKLEVGNTFDFEIPQTQEIFTAEITQVDNFDNGDKSLISNVIGQGGEFHTSIITVGNDAMYGQFTTISGNWVFESKNEYGWVAAKRDLYKNHIEFEPSDVGSETTSDGYTITAEEH</sequence>
<keyword evidence="2" id="KW-0472">Membrane</keyword>